<comment type="caution">
    <text evidence="1">The sequence shown here is derived from an EMBL/GenBank/DDBJ whole genome shotgun (WGS) entry which is preliminary data.</text>
</comment>
<dbReference type="InterPro" id="IPR019620">
    <property type="entry name" value="Metal-bd_prot_put"/>
</dbReference>
<dbReference type="Proteomes" id="UP000709959">
    <property type="component" value="Unassembled WGS sequence"/>
</dbReference>
<protein>
    <submittedName>
        <fullName evidence="1">DUF2492 family protein</fullName>
    </submittedName>
</protein>
<name>A0A936F3H1_9BACT</name>
<sequence length="80" mass="8439">MSEPLYGHDLLSLLVEKGGTCTLEELRAASEAVHGKRAIYCNCHGDSFDFDGVIAFLGSKGKVSVADGRVSLGMAPACQH</sequence>
<gene>
    <name evidence="1" type="ORF">IPN91_11960</name>
</gene>
<dbReference type="Pfam" id="PF10678">
    <property type="entry name" value="DUF2492"/>
    <property type="match status" value="1"/>
</dbReference>
<organism evidence="1 2">
    <name type="scientific">Candidatus Geothrix odensensis</name>
    <dbReference type="NCBI Taxonomy" id="2954440"/>
    <lineage>
        <taxon>Bacteria</taxon>
        <taxon>Pseudomonadati</taxon>
        <taxon>Acidobacteriota</taxon>
        <taxon>Holophagae</taxon>
        <taxon>Holophagales</taxon>
        <taxon>Holophagaceae</taxon>
        <taxon>Geothrix</taxon>
    </lineage>
</organism>
<evidence type="ECO:0000313" key="2">
    <source>
        <dbReference type="Proteomes" id="UP000709959"/>
    </source>
</evidence>
<proteinExistence type="predicted"/>
<dbReference type="EMBL" id="JADKCH010000016">
    <property type="protein sequence ID" value="MBK8573326.1"/>
    <property type="molecule type" value="Genomic_DNA"/>
</dbReference>
<evidence type="ECO:0000313" key="1">
    <source>
        <dbReference type="EMBL" id="MBK8573326.1"/>
    </source>
</evidence>
<reference evidence="1 2" key="1">
    <citation type="submission" date="2020-10" db="EMBL/GenBank/DDBJ databases">
        <title>Connecting structure to function with the recovery of over 1000 high-quality activated sludge metagenome-assembled genomes encoding full-length rRNA genes using long-read sequencing.</title>
        <authorList>
            <person name="Singleton C.M."/>
            <person name="Petriglieri F."/>
            <person name="Kristensen J.M."/>
            <person name="Kirkegaard R.H."/>
            <person name="Michaelsen T.Y."/>
            <person name="Andersen M.H."/>
            <person name="Karst S.M."/>
            <person name="Dueholm M.S."/>
            <person name="Nielsen P.H."/>
            <person name="Albertsen M."/>
        </authorList>
    </citation>
    <scope>NUCLEOTIDE SEQUENCE [LARGE SCALE GENOMIC DNA]</scope>
    <source>
        <strain evidence="1">OdNE_18-Q3-R46-58_MAXAC.008</strain>
    </source>
</reference>
<accession>A0A936F3H1</accession>
<dbReference type="AlphaFoldDB" id="A0A936F3H1"/>